<sequence>LDRVNDQMNVIHEDIKSTEKNLDNLEKCCGIFTLPWKRVKRPGNDKHFKAREYTAPTTEQPSKPNFGKKTPASGDPSQVNGPFIQRVNLALALLHSYLTCVCRSYNLLRIRSCDLHPTPQSWLLPLNGMSLTMKHRGALALSSFFL</sequence>
<dbReference type="WBParaSite" id="TTAC_0000434101-mRNA-1">
    <property type="protein sequence ID" value="TTAC_0000434101-mRNA-1"/>
    <property type="gene ID" value="TTAC_0000434101"/>
</dbReference>
<evidence type="ECO:0000256" key="1">
    <source>
        <dbReference type="SAM" id="MobiDB-lite"/>
    </source>
</evidence>
<dbReference type="STRING" id="6205.A0A0R3WUA1"/>
<dbReference type="AlphaFoldDB" id="A0A0R3WUA1"/>
<evidence type="ECO:0000313" key="2">
    <source>
        <dbReference type="WBParaSite" id="TTAC_0000434101-mRNA-1"/>
    </source>
</evidence>
<organism evidence="2">
    <name type="scientific">Hydatigena taeniaeformis</name>
    <name type="common">Feline tapeworm</name>
    <name type="synonym">Taenia taeniaeformis</name>
    <dbReference type="NCBI Taxonomy" id="6205"/>
    <lineage>
        <taxon>Eukaryota</taxon>
        <taxon>Metazoa</taxon>
        <taxon>Spiralia</taxon>
        <taxon>Lophotrochozoa</taxon>
        <taxon>Platyhelminthes</taxon>
        <taxon>Cestoda</taxon>
        <taxon>Eucestoda</taxon>
        <taxon>Cyclophyllidea</taxon>
        <taxon>Taeniidae</taxon>
        <taxon>Hydatigera</taxon>
    </lineage>
</organism>
<feature type="compositionally biased region" description="Basic and acidic residues" evidence="1">
    <location>
        <begin position="42"/>
        <end position="52"/>
    </location>
</feature>
<name>A0A0R3WUA1_HYDTA</name>
<accession>A0A0R3WUA1</accession>
<reference evidence="2" key="1">
    <citation type="submission" date="2017-02" db="UniProtKB">
        <authorList>
            <consortium name="WormBaseParasite"/>
        </authorList>
    </citation>
    <scope>IDENTIFICATION</scope>
</reference>
<feature type="region of interest" description="Disordered" evidence="1">
    <location>
        <begin position="42"/>
        <end position="79"/>
    </location>
</feature>
<protein>
    <submittedName>
        <fullName evidence="2">t-SNARE coiled-coil homology domain-containing protein</fullName>
    </submittedName>
</protein>
<proteinExistence type="predicted"/>